<reference evidence="2" key="1">
    <citation type="journal article" date="2020" name="Nature">
        <title>Giant virus diversity and host interactions through global metagenomics.</title>
        <authorList>
            <person name="Schulz F."/>
            <person name="Roux S."/>
            <person name="Paez-Espino D."/>
            <person name="Jungbluth S."/>
            <person name="Walsh D.A."/>
            <person name="Denef V.J."/>
            <person name="McMahon K.D."/>
            <person name="Konstantinidis K.T."/>
            <person name="Eloe-Fadrosh E.A."/>
            <person name="Kyrpides N.C."/>
            <person name="Woyke T."/>
        </authorList>
    </citation>
    <scope>NUCLEOTIDE SEQUENCE</scope>
    <source>
        <strain evidence="2">GVMAG-M-3300023179-138</strain>
    </source>
</reference>
<dbReference type="EMBL" id="MN739743">
    <property type="protein sequence ID" value="QHT24248.1"/>
    <property type="molecule type" value="Genomic_DNA"/>
</dbReference>
<sequence>MLRNVLVWGILLAVVIILGRVILGSPMITRISQMEEPFAGVASLGKGRYTTEPFAGVASLGKGRYTTEPFAGAANMCPPGSTREIYDGVTYCCSNPKPGASTLKDWCKALPHKEHVFCTLGAETDGIPNCKTLNDKLQKAKSDALCPKTMPHYMDNKCCTDPGCTASCRVADNYFKDETSCQFLKMKEEPCPADYDQMTKKGKDGFHLYGCINNKEVCYSAATLARLKEMNYDTTGLTSC</sequence>
<keyword evidence="1" id="KW-0812">Transmembrane</keyword>
<feature type="transmembrane region" description="Helical" evidence="1">
    <location>
        <begin position="6"/>
        <end position="23"/>
    </location>
</feature>
<dbReference type="AlphaFoldDB" id="A0A6C0E653"/>
<accession>A0A6C0E653</accession>
<name>A0A6C0E653_9ZZZZ</name>
<keyword evidence="1" id="KW-1133">Transmembrane helix</keyword>
<organism evidence="2">
    <name type="scientific">viral metagenome</name>
    <dbReference type="NCBI Taxonomy" id="1070528"/>
    <lineage>
        <taxon>unclassified sequences</taxon>
        <taxon>metagenomes</taxon>
        <taxon>organismal metagenomes</taxon>
    </lineage>
</organism>
<protein>
    <submittedName>
        <fullName evidence="2">Uncharacterized protein</fullName>
    </submittedName>
</protein>
<evidence type="ECO:0000313" key="2">
    <source>
        <dbReference type="EMBL" id="QHT24248.1"/>
    </source>
</evidence>
<evidence type="ECO:0000256" key="1">
    <source>
        <dbReference type="SAM" id="Phobius"/>
    </source>
</evidence>
<proteinExistence type="predicted"/>
<keyword evidence="1" id="KW-0472">Membrane</keyword>